<sequence length="105" mass="11510">MMKRKRFGMLKLIVAILPKGKIKAIMPVLKDTGIFGATVLSGKGLCTEAGRRTIGLQIGSCREILILLTLDVNREKLIKVLEKHGNLKEPGQGILFVMNVNRVVG</sequence>
<dbReference type="OrthoDB" id="9803021at2"/>
<dbReference type="Proteomes" id="UP000287243">
    <property type="component" value="Chromosome"/>
</dbReference>
<dbReference type="SMART" id="SM00938">
    <property type="entry name" value="P-II"/>
    <property type="match status" value="1"/>
</dbReference>
<keyword evidence="2" id="KW-1185">Reference proteome</keyword>
<reference evidence="1 2" key="1">
    <citation type="submission" date="2017-01" db="EMBL/GenBank/DDBJ databases">
        <title>First insights into the biology of 'candidatus Vampirococcus archaeovorus'.</title>
        <authorList>
            <person name="Kizina J."/>
            <person name="Jordan S."/>
            <person name="Stueber K."/>
            <person name="Reinhardt R."/>
            <person name="Harder J."/>
        </authorList>
    </citation>
    <scope>NUCLEOTIDE SEQUENCE [LARGE SCALE GENOMIC DNA]</scope>
    <source>
        <strain evidence="1 2">LiM</strain>
    </source>
</reference>
<dbReference type="GO" id="GO:0030234">
    <property type="term" value="F:enzyme regulator activity"/>
    <property type="evidence" value="ECO:0007669"/>
    <property type="project" value="InterPro"/>
</dbReference>
<dbReference type="GO" id="GO:0006808">
    <property type="term" value="P:regulation of nitrogen utilization"/>
    <property type="evidence" value="ECO:0007669"/>
    <property type="project" value="InterPro"/>
</dbReference>
<dbReference type="RefSeq" id="WP_128699378.1">
    <property type="nucleotide sequence ID" value="NZ_CP019384.1"/>
</dbReference>
<dbReference type="Gene3D" id="3.30.70.120">
    <property type="match status" value="1"/>
</dbReference>
<evidence type="ECO:0000313" key="2">
    <source>
        <dbReference type="Proteomes" id="UP000287243"/>
    </source>
</evidence>
<organism evidence="1 2">
    <name type="scientific">Velamenicoccus archaeovorus</name>
    <dbReference type="NCBI Taxonomy" id="1930593"/>
    <lineage>
        <taxon>Bacteria</taxon>
        <taxon>Pseudomonadati</taxon>
        <taxon>Candidatus Omnitrophota</taxon>
        <taxon>Candidatus Velamenicoccus</taxon>
    </lineage>
</organism>
<dbReference type="EMBL" id="CP019384">
    <property type="protein sequence ID" value="QAT16741.1"/>
    <property type="molecule type" value="Genomic_DNA"/>
</dbReference>
<dbReference type="InterPro" id="IPR015867">
    <property type="entry name" value="N-reg_PII/ATP_PRibTrfase_C"/>
</dbReference>
<dbReference type="PROSITE" id="PS51343">
    <property type="entry name" value="PII_GLNB_DOM"/>
    <property type="match status" value="1"/>
</dbReference>
<dbReference type="InterPro" id="IPR002187">
    <property type="entry name" value="N-reg_PII"/>
</dbReference>
<dbReference type="InterPro" id="IPR011322">
    <property type="entry name" value="N-reg_PII-like_a/b"/>
</dbReference>
<gene>
    <name evidence="1" type="ORF">BU251_02825</name>
</gene>
<dbReference type="KEGG" id="vai:BU251_02825"/>
<accession>A0A410P3S2</accession>
<name>A0A410P3S2_VELA1</name>
<dbReference type="Pfam" id="PF00543">
    <property type="entry name" value="P-II"/>
    <property type="match status" value="1"/>
</dbReference>
<evidence type="ECO:0000313" key="1">
    <source>
        <dbReference type="EMBL" id="QAT16741.1"/>
    </source>
</evidence>
<evidence type="ECO:0008006" key="3">
    <source>
        <dbReference type="Google" id="ProtNLM"/>
    </source>
</evidence>
<dbReference type="AlphaFoldDB" id="A0A410P3S2"/>
<protein>
    <recommendedName>
        <fullName evidence="3">Nitrogen regulatory protein P-II</fullName>
    </recommendedName>
</protein>
<proteinExistence type="predicted"/>
<dbReference type="SUPFAM" id="SSF54913">
    <property type="entry name" value="GlnB-like"/>
    <property type="match status" value="1"/>
</dbReference>